<dbReference type="PANTHER" id="PTHR10357:SF216">
    <property type="entry name" value="MALTOOLIGOSYL TREHALOSE SYNTHASE-RELATED"/>
    <property type="match status" value="1"/>
</dbReference>
<dbReference type="CDD" id="cd11336">
    <property type="entry name" value="AmyAc_MTSase"/>
    <property type="match status" value="1"/>
</dbReference>
<dbReference type="RefSeq" id="WP_207445470.1">
    <property type="nucleotide sequence ID" value="NZ_CP061091.1"/>
</dbReference>
<gene>
    <name evidence="2" type="primary">treY</name>
    <name evidence="2" type="ORF">IAI60_04620</name>
</gene>
<reference evidence="2 3" key="1">
    <citation type="submission" date="2020-09" db="EMBL/GenBank/DDBJ databases">
        <title>Roseomonas.</title>
        <authorList>
            <person name="Zhu W."/>
        </authorList>
    </citation>
    <scope>NUCLEOTIDE SEQUENCE [LARGE SCALE GENOMIC DNA]</scope>
    <source>
        <strain evidence="2 3">1311</strain>
    </source>
</reference>
<dbReference type="Gene3D" id="3.20.20.80">
    <property type="entry name" value="Glycosidases"/>
    <property type="match status" value="2"/>
</dbReference>
<proteinExistence type="predicted"/>
<accession>A0ABS3K8U7</accession>
<evidence type="ECO:0000259" key="1">
    <source>
        <dbReference type="SMART" id="SM00642"/>
    </source>
</evidence>
<keyword evidence="3" id="KW-1185">Reference proteome</keyword>
<dbReference type="SUPFAM" id="SSF51445">
    <property type="entry name" value="(Trans)glycosidases"/>
    <property type="match status" value="1"/>
</dbReference>
<organism evidence="2 3">
    <name type="scientific">Roseomonas marmotae</name>
    <dbReference type="NCBI Taxonomy" id="2768161"/>
    <lineage>
        <taxon>Bacteria</taxon>
        <taxon>Pseudomonadati</taxon>
        <taxon>Pseudomonadota</taxon>
        <taxon>Alphaproteobacteria</taxon>
        <taxon>Acetobacterales</taxon>
        <taxon>Roseomonadaceae</taxon>
        <taxon>Roseomonas</taxon>
    </lineage>
</organism>
<dbReference type="InterPro" id="IPR013797">
    <property type="entry name" value="Maltooligo_trehalose_synth_4"/>
</dbReference>
<dbReference type="Gene3D" id="1.10.10.470">
    <property type="entry name" value="Maltooligosyl trehalose synthase, domain 4"/>
    <property type="match status" value="1"/>
</dbReference>
<name>A0ABS3K8U7_9PROT</name>
<dbReference type="PANTHER" id="PTHR10357">
    <property type="entry name" value="ALPHA-AMYLASE FAMILY MEMBER"/>
    <property type="match status" value="1"/>
</dbReference>
<feature type="domain" description="Glycosyl hydrolase family 13 catalytic" evidence="1">
    <location>
        <begin position="6"/>
        <end position="742"/>
    </location>
</feature>
<comment type="caution">
    <text evidence="2">The sequence shown here is derived from an EMBL/GenBank/DDBJ whole genome shotgun (WGS) entry which is preliminary data.</text>
</comment>
<dbReference type="Gene3D" id="3.30.1590.10">
    <property type="entry name" value="Maltooligosyl trehalose synthase, domain 2"/>
    <property type="match status" value="1"/>
</dbReference>
<dbReference type="NCBIfam" id="TIGR02401">
    <property type="entry name" value="trehalose_TreY"/>
    <property type="match status" value="1"/>
</dbReference>
<dbReference type="InterPro" id="IPR017853">
    <property type="entry name" value="GH"/>
</dbReference>
<dbReference type="InterPro" id="IPR006047">
    <property type="entry name" value="GH13_cat_dom"/>
</dbReference>
<dbReference type="Pfam" id="PF00128">
    <property type="entry name" value="Alpha-amylase"/>
    <property type="match status" value="1"/>
</dbReference>
<evidence type="ECO:0000313" key="2">
    <source>
        <dbReference type="EMBL" id="MBO1073883.1"/>
    </source>
</evidence>
<dbReference type="InterPro" id="IPR012767">
    <property type="entry name" value="Trehalose_TreY"/>
</dbReference>
<evidence type="ECO:0000313" key="3">
    <source>
        <dbReference type="Proteomes" id="UP001518990"/>
    </source>
</evidence>
<dbReference type="SMART" id="SM00642">
    <property type="entry name" value="Aamy"/>
    <property type="match status" value="1"/>
</dbReference>
<dbReference type="Proteomes" id="UP001518990">
    <property type="component" value="Unassembled WGS sequence"/>
</dbReference>
<protein>
    <submittedName>
        <fullName evidence="2">Malto-oligosyltrehalose synthase</fullName>
    </submittedName>
</protein>
<sequence length="880" mass="98026">MTQPITSIPRSTARLQFHSGFTLDDAIPVVPYLASLGISHLYASPILQARAGSTHGYDTTDHRHVNPELGGEPALRRLVAALRQHGMGLLLDIVPNHMGVGGDDNPVWLDVMAHGPEGRYAQFFDIDWQSDDPELRGKMLAPFLGRPYGEALTEGELKLVRKGPTGLAVDYFDNLFPIRPEDVEATLADLESFDPSSESGRARLHELLERQHFRLAHWKLASEEINWRRFFDVTSLAGVRAEVPEVFDETHEVILRLYAEGLIDGLRIDHVDGLSQPGAYCRKLRRRMAAAARHRPPEAPRVEPCIVVEKILAPGEALPADWKVDGTTGYDFMDQVSALLHDPAGEATLSQLWRDVSGSGRDFPAEERLARRQILRDNLAAEREACARALHRIARAGIMTRDVPLATIRRVLTEILVHFPVYRIYARASRPTSQDATVMLRAIGAARANLPLSDHPVLELLHLWLAEEPLRHLPPEQRRLRLVARTRFQQLSSPTAAKSVEDTAFYRYGRLLSRNEVGSHPGQFSLPPNSFHAACHRRLEQHPGALLATATHDHKRGEDVRMRLAALSEIADEWAATLRGWMGASTPLRRLLESGPAPEDGDAAMLFQMLAASWPLDLNPEDRAGIEDWIGRLAGWQQKAIREEKRRSSWSMPDEEYEAASRTFLEGVLDITTSPQLLRGIAGFAERIAPAAAVKGLAQVALRLTAPGVPDLYQGTEYWDESLVDPDNRRPVDFGARMASLHTDASPAALLPQWRDGRVKQAVIHRLLRLRAEWPELFHHGSYKPLEAVGPRADSVLAFLREHEGRQLLMAVPLRSATLLGGAGTPAFPKGSWAGTWLPLMRAGEQWHCVFSGRRVDAGESLGLESWEEELPLLVLRRGA</sequence>
<dbReference type="EMBL" id="JACTNF010000003">
    <property type="protein sequence ID" value="MBO1073883.1"/>
    <property type="molecule type" value="Genomic_DNA"/>
</dbReference>